<dbReference type="EMBL" id="JASJQH010007082">
    <property type="protein sequence ID" value="KAK9718617.1"/>
    <property type="molecule type" value="Genomic_DNA"/>
</dbReference>
<sequence>MSAFSFQNSGFCQVETTPSAKITLSGVQESLLQEAEKNIIRYREHFFGREHQNYLALQSPFGPVSISVVEEDHENNLFVIIRTSQGTEFLVVNAASIHNPWFRKCLSLPLTINAVMRQAKPGFLNSVRLNLCKNPILPNALLETEERQIIRSYKFGVCYLGPGQSNEEQMFSTTWEQTSPAFSGFLKFLGETIRLKSWKGYRAGLDVISDNTGTESVYTSWQNYELMFHVAPMLPHDERDAQNLERKRHIGNDIVVIVFQESDELFELSSISSNRNHIVCLVKPHKEGYRVSLACRTGVPAFHPRLPEPAIINKDATSRDFLLHILINAERASYKVPVFATQISRTRSVLLYDIVERFTN</sequence>
<reference evidence="3 4" key="1">
    <citation type="submission" date="2023-04" db="EMBL/GenBank/DDBJ databases">
        <title>Genome of Basidiobolus ranarum AG-B5.</title>
        <authorList>
            <person name="Stajich J.E."/>
            <person name="Carter-House D."/>
            <person name="Gryganskyi A."/>
        </authorList>
    </citation>
    <scope>NUCLEOTIDE SEQUENCE [LARGE SCALE GENOMIC DNA]</scope>
    <source>
        <strain evidence="3 4">AG-B5</strain>
    </source>
</reference>
<organism evidence="3 4">
    <name type="scientific">Basidiobolus ranarum</name>
    <dbReference type="NCBI Taxonomy" id="34480"/>
    <lineage>
        <taxon>Eukaryota</taxon>
        <taxon>Fungi</taxon>
        <taxon>Fungi incertae sedis</taxon>
        <taxon>Zoopagomycota</taxon>
        <taxon>Entomophthoromycotina</taxon>
        <taxon>Basidiobolomycetes</taxon>
        <taxon>Basidiobolales</taxon>
        <taxon>Basidiobolaceae</taxon>
        <taxon>Basidiobolus</taxon>
    </lineage>
</organism>
<evidence type="ECO:0000313" key="3">
    <source>
        <dbReference type="EMBL" id="KAK9718617.1"/>
    </source>
</evidence>
<keyword evidence="1" id="KW-0343">GTPase activation</keyword>
<dbReference type="PANTHER" id="PTHR15711">
    <property type="entry name" value="RAP GTPASE-ACTIVATING PROTEIN"/>
    <property type="match status" value="1"/>
</dbReference>
<keyword evidence="4" id="KW-1185">Reference proteome</keyword>
<dbReference type="Pfam" id="PF21022">
    <property type="entry name" value="Rap-GAP_dimer"/>
    <property type="match status" value="1"/>
</dbReference>
<dbReference type="Pfam" id="PF02145">
    <property type="entry name" value="Rap_GAP"/>
    <property type="match status" value="1"/>
</dbReference>
<evidence type="ECO:0000259" key="2">
    <source>
        <dbReference type="PROSITE" id="PS50085"/>
    </source>
</evidence>
<gene>
    <name evidence="3" type="ORF">K7432_005338</name>
</gene>
<comment type="caution">
    <text evidence="3">The sequence shown here is derived from an EMBL/GenBank/DDBJ whole genome shotgun (WGS) entry which is preliminary data.</text>
</comment>
<dbReference type="InterPro" id="IPR035974">
    <property type="entry name" value="Rap/Ran-GAP_sf"/>
</dbReference>
<dbReference type="Gene3D" id="3.40.50.11210">
    <property type="entry name" value="Rap/Ran-GAP"/>
    <property type="match status" value="1"/>
</dbReference>
<accession>A0ABR2W3B2</accession>
<protein>
    <recommendedName>
        <fullName evidence="2">Rap-GAP domain-containing protein</fullName>
    </recommendedName>
</protein>
<dbReference type="PANTHER" id="PTHR15711:SF65">
    <property type="entry name" value="RAPGAP_RANGAP DOMAIN-CONTAINING PROTEIN"/>
    <property type="match status" value="1"/>
</dbReference>
<dbReference type="InterPro" id="IPR050989">
    <property type="entry name" value="Rap1_Ran_GAP"/>
</dbReference>
<name>A0ABR2W3B2_9FUNG</name>
<evidence type="ECO:0000256" key="1">
    <source>
        <dbReference type="ARBA" id="ARBA00022468"/>
    </source>
</evidence>
<dbReference type="Proteomes" id="UP001479436">
    <property type="component" value="Unassembled WGS sequence"/>
</dbReference>
<feature type="domain" description="Rap-GAP" evidence="2">
    <location>
        <begin position="141"/>
        <end position="354"/>
    </location>
</feature>
<dbReference type="InterPro" id="IPR000331">
    <property type="entry name" value="Rap/Ran_GAP_dom"/>
</dbReference>
<evidence type="ECO:0000313" key="4">
    <source>
        <dbReference type="Proteomes" id="UP001479436"/>
    </source>
</evidence>
<dbReference type="SUPFAM" id="SSF111347">
    <property type="entry name" value="Rap/Ran-GAP"/>
    <property type="match status" value="1"/>
</dbReference>
<dbReference type="PROSITE" id="PS50085">
    <property type="entry name" value="RAPGAP"/>
    <property type="match status" value="1"/>
</dbReference>
<proteinExistence type="predicted"/>